<dbReference type="EMBL" id="CP047652">
    <property type="protein sequence ID" value="QHI96281.1"/>
    <property type="molecule type" value="Genomic_DNA"/>
</dbReference>
<keyword evidence="2" id="KW-1185">Reference proteome</keyword>
<organism evidence="1 2">
    <name type="scientific">Aristophania vespae</name>
    <dbReference type="NCBI Taxonomy" id="2697033"/>
    <lineage>
        <taxon>Bacteria</taxon>
        <taxon>Pseudomonadati</taxon>
        <taxon>Pseudomonadota</taxon>
        <taxon>Alphaproteobacteria</taxon>
        <taxon>Acetobacterales</taxon>
        <taxon>Acetobacteraceae</taxon>
        <taxon>Aristophania</taxon>
    </lineage>
</organism>
<dbReference type="RefSeq" id="WP_160619353.1">
    <property type="nucleotide sequence ID" value="NZ_CP047652.1"/>
</dbReference>
<dbReference type="KEGG" id="bomb:GT348_08645"/>
<reference evidence="1 2" key="1">
    <citation type="submission" date="2020-01" db="EMBL/GenBank/DDBJ databases">
        <title>Genome sequencing of strain KACC 21507.</title>
        <authorList>
            <person name="Heo J."/>
            <person name="Kim S.-J."/>
            <person name="Kim J.-S."/>
            <person name="Hong S.-B."/>
            <person name="Kwon S.-W."/>
        </authorList>
    </citation>
    <scope>NUCLEOTIDE SEQUENCE [LARGE SCALE GENOMIC DNA]</scope>
    <source>
        <strain evidence="1 2">KACC 21507</strain>
    </source>
</reference>
<accession>A0A6P1NN58</accession>
<proteinExistence type="predicted"/>
<dbReference type="Proteomes" id="UP000463975">
    <property type="component" value="Chromosome"/>
</dbReference>
<dbReference type="AlphaFoldDB" id="A0A6P1NN58"/>
<protein>
    <submittedName>
        <fullName evidence="1">Uncharacterized protein</fullName>
    </submittedName>
</protein>
<evidence type="ECO:0000313" key="2">
    <source>
        <dbReference type="Proteomes" id="UP000463975"/>
    </source>
</evidence>
<sequence length="135" mass="15629">MTNDWSKYQGPVANVMKIDPCCRNFGDWAVIIQAKPFLNRVPQKIAASGKCFKMDIVKYYSYIEITGGFDINTALFIKNKSYQYQREYRICLYQYGVNNISNNPLILPIGDISTVMCKTTTNILFDNFFKNQNYS</sequence>
<gene>
    <name evidence="1" type="ORF">GT348_08645</name>
</gene>
<name>A0A6P1NN58_9PROT</name>
<evidence type="ECO:0000313" key="1">
    <source>
        <dbReference type="EMBL" id="QHI96281.1"/>
    </source>
</evidence>